<evidence type="ECO:0000259" key="1">
    <source>
        <dbReference type="PROSITE" id="PS51186"/>
    </source>
</evidence>
<dbReference type="GeneID" id="78228100"/>
<dbReference type="EMBL" id="ADKX01000039">
    <property type="protein sequence ID" value="EFW04232.1"/>
    <property type="molecule type" value="Genomic_DNA"/>
</dbReference>
<keyword evidence="3" id="KW-1185">Reference proteome</keyword>
<proteinExistence type="predicted"/>
<dbReference type="Proteomes" id="UP000003157">
    <property type="component" value="Unassembled WGS sequence"/>
</dbReference>
<dbReference type="RefSeq" id="WP_008789603.1">
    <property type="nucleotide sequence ID" value="NZ_AKCB01000001.1"/>
</dbReference>
<evidence type="ECO:0000313" key="2">
    <source>
        <dbReference type="EMBL" id="EFW04232.1"/>
    </source>
</evidence>
<sequence>MIEFYRIYDVDNELYEFCLRQKGYYQLENIVITKEVLREDMNIPEGYDKKKHYCQKVYIDHQMTAYIDYQCGYRYSMQHDDTYVWIGLFLVDENKHRQGFGKAIIQSFINQLDNHYNHVQLACIEYNEKGMAFWQSLGFYKIADSHFGEIPVVVFQLDL</sequence>
<name>E7GCM3_9FIRM</name>
<dbReference type="HOGENOM" id="CLU_099453_1_1_9"/>
<comment type="caution">
    <text evidence="2">The sequence shown here is derived from an EMBL/GenBank/DDBJ whole genome shotgun (WGS) entry which is preliminary data.</text>
</comment>
<organism evidence="2 3">
    <name type="scientific">Coprobacillus cateniformis</name>
    <dbReference type="NCBI Taxonomy" id="100884"/>
    <lineage>
        <taxon>Bacteria</taxon>
        <taxon>Bacillati</taxon>
        <taxon>Bacillota</taxon>
        <taxon>Erysipelotrichia</taxon>
        <taxon>Erysipelotrichales</taxon>
        <taxon>Coprobacillaceae</taxon>
        <taxon>Coprobacillus</taxon>
    </lineage>
</organism>
<evidence type="ECO:0000313" key="3">
    <source>
        <dbReference type="Proteomes" id="UP000003157"/>
    </source>
</evidence>
<reference evidence="2 3" key="1">
    <citation type="submission" date="2010-12" db="EMBL/GenBank/DDBJ databases">
        <title>The Genome Sequence of Coprobacillus sp. strain 29_1.</title>
        <authorList>
            <consortium name="The Broad Institute Genome Sequencing Platform"/>
            <person name="Earl A."/>
            <person name="Ward D."/>
            <person name="Feldgarden M."/>
            <person name="Gevers D."/>
            <person name="Daigneault M."/>
            <person name="Sibley C.D."/>
            <person name="White A."/>
            <person name="Strauss J."/>
            <person name="Allen-Vercoe E."/>
            <person name="Young S.K."/>
            <person name="Zeng Q."/>
            <person name="Gargeya S."/>
            <person name="Fitzgerald M."/>
            <person name="Haas B."/>
            <person name="Abouelleil A."/>
            <person name="Alvarado L."/>
            <person name="Arachchi H.M."/>
            <person name="Berlin A."/>
            <person name="Brown A."/>
            <person name="Chapman S.B."/>
            <person name="Chen Z."/>
            <person name="Dunbar C."/>
            <person name="Freedman E."/>
            <person name="Gearin G."/>
            <person name="Gellesch M."/>
            <person name="Goldberg J."/>
            <person name="Griggs A."/>
            <person name="Gujja S."/>
            <person name="Heilman E."/>
            <person name="Heiman D."/>
            <person name="Howarth C."/>
            <person name="Larson L."/>
            <person name="Lui A."/>
            <person name="MacDonald P.J.P."/>
            <person name="Mehta T."/>
            <person name="Montmayeur A."/>
            <person name="Murphy C."/>
            <person name="Neiman D."/>
            <person name="Pearson M."/>
            <person name="Priest M."/>
            <person name="Roberts A."/>
            <person name="Saif S."/>
            <person name="Shea T."/>
            <person name="Shenoy N."/>
            <person name="Sisk P."/>
            <person name="Stolte C."/>
            <person name="Sykes S."/>
            <person name="White J."/>
            <person name="Yandava C."/>
            <person name="Nusbaum C."/>
            <person name="Birren B."/>
        </authorList>
    </citation>
    <scope>NUCLEOTIDE SEQUENCE [LARGE SCALE GENOMIC DNA]</scope>
    <source>
        <strain evidence="2 3">29_1</strain>
    </source>
</reference>
<dbReference type="OrthoDB" id="9782266at2"/>
<dbReference type="Pfam" id="PF00583">
    <property type="entry name" value="Acetyltransf_1"/>
    <property type="match status" value="1"/>
</dbReference>
<gene>
    <name evidence="2" type="ORF">HMPREF9488_02515</name>
</gene>
<dbReference type="GO" id="GO:0016747">
    <property type="term" value="F:acyltransferase activity, transferring groups other than amino-acyl groups"/>
    <property type="evidence" value="ECO:0007669"/>
    <property type="project" value="InterPro"/>
</dbReference>
<protein>
    <recommendedName>
        <fullName evidence="1">N-acetyltransferase domain-containing protein</fullName>
    </recommendedName>
</protein>
<dbReference type="SUPFAM" id="SSF55729">
    <property type="entry name" value="Acyl-CoA N-acyltransferases (Nat)"/>
    <property type="match status" value="1"/>
</dbReference>
<dbReference type="InterPro" id="IPR016181">
    <property type="entry name" value="Acyl_CoA_acyltransferase"/>
</dbReference>
<dbReference type="eggNOG" id="COG0456">
    <property type="taxonomic scope" value="Bacteria"/>
</dbReference>
<accession>E7GCM3</accession>
<dbReference type="STRING" id="100884.GCA_000269565_00168"/>
<dbReference type="PROSITE" id="PS51186">
    <property type="entry name" value="GNAT"/>
    <property type="match status" value="1"/>
</dbReference>
<dbReference type="Gene3D" id="3.40.630.30">
    <property type="match status" value="1"/>
</dbReference>
<dbReference type="InterPro" id="IPR000182">
    <property type="entry name" value="GNAT_dom"/>
</dbReference>
<feature type="domain" description="N-acetyltransferase" evidence="1">
    <location>
        <begin position="1"/>
        <end position="159"/>
    </location>
</feature>
<dbReference type="AlphaFoldDB" id="E7GCM3"/>